<evidence type="ECO:0000313" key="9">
    <source>
        <dbReference type="EMBL" id="MCY9598789.1"/>
    </source>
</evidence>
<dbReference type="PANTHER" id="PTHR23517">
    <property type="entry name" value="RESISTANCE PROTEIN MDTM, PUTATIVE-RELATED-RELATED"/>
    <property type="match status" value="1"/>
</dbReference>
<dbReference type="GeneID" id="95374088"/>
<organism evidence="10 11">
    <name type="scientific">Paenibacillus chitinolyticus</name>
    <dbReference type="NCBI Taxonomy" id="79263"/>
    <lineage>
        <taxon>Bacteria</taxon>
        <taxon>Bacillati</taxon>
        <taxon>Bacillota</taxon>
        <taxon>Bacilli</taxon>
        <taxon>Bacillales</taxon>
        <taxon>Paenibacillaceae</taxon>
        <taxon>Paenibacillus</taxon>
    </lineage>
</organism>
<evidence type="ECO:0000256" key="2">
    <source>
        <dbReference type="ARBA" id="ARBA00022448"/>
    </source>
</evidence>
<feature type="transmembrane region" description="Helical" evidence="7">
    <location>
        <begin position="334"/>
        <end position="352"/>
    </location>
</feature>
<feature type="transmembrane region" description="Helical" evidence="7">
    <location>
        <begin position="75"/>
        <end position="95"/>
    </location>
</feature>
<evidence type="ECO:0000259" key="8">
    <source>
        <dbReference type="PROSITE" id="PS50850"/>
    </source>
</evidence>
<feature type="transmembrane region" description="Helical" evidence="7">
    <location>
        <begin position="47"/>
        <end position="68"/>
    </location>
</feature>
<protein>
    <submittedName>
        <fullName evidence="10">MFS transporter</fullName>
    </submittedName>
</protein>
<dbReference type="EMBL" id="CP026520">
    <property type="protein sequence ID" value="QAV16999.1"/>
    <property type="molecule type" value="Genomic_DNA"/>
</dbReference>
<dbReference type="GO" id="GO:0022857">
    <property type="term" value="F:transmembrane transporter activity"/>
    <property type="evidence" value="ECO:0007669"/>
    <property type="project" value="InterPro"/>
</dbReference>
<evidence type="ECO:0000256" key="5">
    <source>
        <dbReference type="ARBA" id="ARBA00022989"/>
    </source>
</evidence>
<dbReference type="Proteomes" id="UP000288943">
    <property type="component" value="Chromosome"/>
</dbReference>
<dbReference type="SUPFAM" id="SSF103473">
    <property type="entry name" value="MFS general substrate transporter"/>
    <property type="match status" value="1"/>
</dbReference>
<dbReference type="Gene3D" id="1.20.1250.20">
    <property type="entry name" value="MFS general substrate transporter like domains"/>
    <property type="match status" value="1"/>
</dbReference>
<keyword evidence="4 7" id="KW-0812">Transmembrane</keyword>
<dbReference type="Proteomes" id="UP001527202">
    <property type="component" value="Unassembled WGS sequence"/>
</dbReference>
<evidence type="ECO:0000256" key="1">
    <source>
        <dbReference type="ARBA" id="ARBA00004651"/>
    </source>
</evidence>
<evidence type="ECO:0000256" key="4">
    <source>
        <dbReference type="ARBA" id="ARBA00022692"/>
    </source>
</evidence>
<reference evidence="10 11" key="1">
    <citation type="submission" date="2018-01" db="EMBL/GenBank/DDBJ databases">
        <title>The whole genome sequencing and assembly of Paenibacillus chitinolyticus KCCM 41400 strain.</title>
        <authorList>
            <person name="Kim J.-Y."/>
            <person name="Park M.-K."/>
            <person name="Lee Y.-J."/>
            <person name="Yi H."/>
            <person name="Bahn Y.-S."/>
            <person name="Kim J.F."/>
            <person name="Lee D.-W."/>
        </authorList>
    </citation>
    <scope>NUCLEOTIDE SEQUENCE [LARGE SCALE GENOMIC DNA]</scope>
    <source>
        <strain evidence="10 11">KCCM 41400</strain>
    </source>
</reference>
<dbReference type="OrthoDB" id="2621564at2"/>
<dbReference type="AlphaFoldDB" id="A0A410WRE8"/>
<evidence type="ECO:0000256" key="7">
    <source>
        <dbReference type="SAM" id="Phobius"/>
    </source>
</evidence>
<feature type="transmembrane region" description="Helical" evidence="7">
    <location>
        <begin position="364"/>
        <end position="384"/>
    </location>
</feature>
<sequence>MPEEKNNMSLPGFARKIIAATVFINMGRFSVFTFLAVYLTHTLQFPAWQSGTVLTVALLINQVVPLFSGMIGDRIGYSTMLVAGTFLAALGYLGIYALDSFGGLVLAACFIGIGPAMYEPSIKSLFGNLPHVLRRRAFTYFNQALNAGAVLGAVTGGILVSFHTSYPMLFGAGLFLLVSLLLLTQAKSFPKGRHSAKMLDSYKKVLRNRPFLAFSGAMAMFWIMFTQLSVSLPLEVYRMSGNERLVSSVVIFNGLYAVLFMFLLRGVFQRNPAAVIVKYGMLIIGLGLLAVPWVPSVLWVLLCVLVFTSGETLVLPGVDIAIAEYSMNEDTGAFYGAFGLSYAVGGTIGNYLGTWLSGEYGGTVWPWVIYGMIGLCGFICLQVLQALDDKTAKTVHTA</sequence>
<keyword evidence="5 7" id="KW-1133">Transmembrane helix</keyword>
<keyword evidence="2" id="KW-0813">Transport</keyword>
<keyword evidence="12" id="KW-1185">Reference proteome</keyword>
<evidence type="ECO:0000313" key="12">
    <source>
        <dbReference type="Proteomes" id="UP001527202"/>
    </source>
</evidence>
<dbReference type="EMBL" id="JAMDMJ010000035">
    <property type="protein sequence ID" value="MCY9598789.1"/>
    <property type="molecule type" value="Genomic_DNA"/>
</dbReference>
<dbReference type="InterPro" id="IPR011701">
    <property type="entry name" value="MFS"/>
</dbReference>
<feature type="domain" description="Major facilitator superfamily (MFS) profile" evidence="8">
    <location>
        <begin position="14"/>
        <end position="389"/>
    </location>
</feature>
<evidence type="ECO:0000256" key="6">
    <source>
        <dbReference type="ARBA" id="ARBA00023136"/>
    </source>
</evidence>
<dbReference type="InterPro" id="IPR036259">
    <property type="entry name" value="MFS_trans_sf"/>
</dbReference>
<dbReference type="KEGG" id="pchi:PC41400_04585"/>
<name>A0A410WRE8_9BACL</name>
<dbReference type="PROSITE" id="PS50850">
    <property type="entry name" value="MFS"/>
    <property type="match status" value="1"/>
</dbReference>
<evidence type="ECO:0000313" key="10">
    <source>
        <dbReference type="EMBL" id="QAV16999.1"/>
    </source>
</evidence>
<feature type="transmembrane region" description="Helical" evidence="7">
    <location>
        <begin position="166"/>
        <end position="184"/>
    </location>
</feature>
<dbReference type="GO" id="GO:0005886">
    <property type="term" value="C:plasma membrane"/>
    <property type="evidence" value="ECO:0007669"/>
    <property type="project" value="UniProtKB-SubCell"/>
</dbReference>
<feature type="transmembrane region" description="Helical" evidence="7">
    <location>
        <begin position="17"/>
        <end position="41"/>
    </location>
</feature>
<feature type="transmembrane region" description="Helical" evidence="7">
    <location>
        <begin position="299"/>
        <end position="322"/>
    </location>
</feature>
<evidence type="ECO:0000313" key="11">
    <source>
        <dbReference type="Proteomes" id="UP000288943"/>
    </source>
</evidence>
<dbReference type="RefSeq" id="WP_042234230.1">
    <property type="nucleotide sequence ID" value="NZ_CP026520.1"/>
</dbReference>
<feature type="transmembrane region" description="Helical" evidence="7">
    <location>
        <begin position="101"/>
        <end position="118"/>
    </location>
</feature>
<keyword evidence="6 7" id="KW-0472">Membrane</keyword>
<dbReference type="Pfam" id="PF07690">
    <property type="entry name" value="MFS_1"/>
    <property type="match status" value="1"/>
</dbReference>
<feature type="transmembrane region" description="Helical" evidence="7">
    <location>
        <begin position="139"/>
        <end position="160"/>
    </location>
</feature>
<feature type="transmembrane region" description="Helical" evidence="7">
    <location>
        <begin position="245"/>
        <end position="264"/>
    </location>
</feature>
<dbReference type="PANTHER" id="PTHR23517:SF2">
    <property type="entry name" value="MULTIDRUG RESISTANCE PROTEIN MDTH"/>
    <property type="match status" value="1"/>
</dbReference>
<dbReference type="InterPro" id="IPR020846">
    <property type="entry name" value="MFS_dom"/>
</dbReference>
<evidence type="ECO:0000256" key="3">
    <source>
        <dbReference type="ARBA" id="ARBA00022475"/>
    </source>
</evidence>
<feature type="transmembrane region" description="Helical" evidence="7">
    <location>
        <begin position="276"/>
        <end position="293"/>
    </location>
</feature>
<gene>
    <name evidence="9" type="ORF">M5X16_23825</name>
    <name evidence="10" type="ORF">PC41400_04585</name>
</gene>
<accession>A0A410WRE8</accession>
<comment type="subcellular location">
    <subcellularLocation>
        <location evidence="1">Cell membrane</location>
        <topology evidence="1">Multi-pass membrane protein</topology>
    </subcellularLocation>
</comment>
<feature type="transmembrane region" description="Helical" evidence="7">
    <location>
        <begin position="205"/>
        <end position="225"/>
    </location>
</feature>
<dbReference type="InterPro" id="IPR050171">
    <property type="entry name" value="MFS_Transporters"/>
</dbReference>
<proteinExistence type="predicted"/>
<keyword evidence="3" id="KW-1003">Cell membrane</keyword>
<reference evidence="9 12" key="2">
    <citation type="submission" date="2022-05" db="EMBL/GenBank/DDBJ databases">
        <title>Genome Sequencing of Bee-Associated Microbes.</title>
        <authorList>
            <person name="Dunlap C."/>
        </authorList>
    </citation>
    <scope>NUCLEOTIDE SEQUENCE [LARGE SCALE GENOMIC DNA]</scope>
    <source>
        <strain evidence="9 12">NRRL B-23120</strain>
    </source>
</reference>